<dbReference type="Proteomes" id="UP001162131">
    <property type="component" value="Unassembled WGS sequence"/>
</dbReference>
<feature type="chain" id="PRO_5043930727" evidence="1">
    <location>
        <begin position="17"/>
        <end position="318"/>
    </location>
</feature>
<dbReference type="EMBL" id="CAJZBQ010000033">
    <property type="protein sequence ID" value="CAG9323029.1"/>
    <property type="molecule type" value="Genomic_DNA"/>
</dbReference>
<reference evidence="2" key="1">
    <citation type="submission" date="2021-09" db="EMBL/GenBank/DDBJ databases">
        <authorList>
            <consortium name="AG Swart"/>
            <person name="Singh M."/>
            <person name="Singh A."/>
            <person name="Seah K."/>
            <person name="Emmerich C."/>
        </authorList>
    </citation>
    <scope>NUCLEOTIDE SEQUENCE</scope>
    <source>
        <strain evidence="2">ATCC30299</strain>
    </source>
</reference>
<organism evidence="2 3">
    <name type="scientific">Blepharisma stoltei</name>
    <dbReference type="NCBI Taxonomy" id="1481888"/>
    <lineage>
        <taxon>Eukaryota</taxon>
        <taxon>Sar</taxon>
        <taxon>Alveolata</taxon>
        <taxon>Ciliophora</taxon>
        <taxon>Postciliodesmatophora</taxon>
        <taxon>Heterotrichea</taxon>
        <taxon>Heterotrichida</taxon>
        <taxon>Blepharismidae</taxon>
        <taxon>Blepharisma</taxon>
    </lineage>
</organism>
<feature type="signal peptide" evidence="1">
    <location>
        <begin position="1"/>
        <end position="16"/>
    </location>
</feature>
<evidence type="ECO:0000313" key="2">
    <source>
        <dbReference type="EMBL" id="CAG9323029.1"/>
    </source>
</evidence>
<accession>A0AAU9JF84</accession>
<gene>
    <name evidence="2" type="ORF">BSTOLATCC_MIC32934</name>
</gene>
<protein>
    <submittedName>
        <fullName evidence="2">Uncharacterized protein</fullName>
    </submittedName>
</protein>
<evidence type="ECO:0000313" key="3">
    <source>
        <dbReference type="Proteomes" id="UP001162131"/>
    </source>
</evidence>
<proteinExistence type="predicted"/>
<comment type="caution">
    <text evidence="2">The sequence shown here is derived from an EMBL/GenBank/DDBJ whole genome shotgun (WGS) entry which is preliminary data.</text>
</comment>
<sequence>MKVVALILLVSIGAFSQQLPLDSVKVFLDAAHTAFTGVGVNNENCLNLSEQDALLTRVIKLFSDFSDFASLQQLYLDVVMSSNEFKAFFADCDVSAFTNAISNNFERFGTEFILDKAVGKYDEIQVKAQSVAEALSQQNFAQAGIEFGTLFGMVFEPAEDAMLHMNFVGNALTPFAHDFCNFVLGLALGFQKSPTPLSNCYNDTKLVRSAYDNADAMIDKCLKFNFTACNNVPAMLTLFNTQVMESYNKCDIQILVTDIQGLKEPVNFSHAVFLYFSNEVAIKGYFNNMEKSLAKGDFLGAGQNFASIFRLVLGFSVN</sequence>
<name>A0AAU9JF84_9CILI</name>
<dbReference type="AlphaFoldDB" id="A0AAU9JF84"/>
<evidence type="ECO:0000256" key="1">
    <source>
        <dbReference type="SAM" id="SignalP"/>
    </source>
</evidence>
<keyword evidence="1" id="KW-0732">Signal</keyword>
<keyword evidence="3" id="KW-1185">Reference proteome</keyword>